<keyword evidence="9" id="KW-1185">Reference proteome</keyword>
<dbReference type="PANTHER" id="PTHR12835:SF5">
    <property type="entry name" value="BIOTIN--PROTEIN LIGASE"/>
    <property type="match status" value="1"/>
</dbReference>
<dbReference type="NCBIfam" id="TIGR00121">
    <property type="entry name" value="birA_ligase"/>
    <property type="match status" value="1"/>
</dbReference>
<keyword evidence="1 8" id="KW-0436">Ligase</keyword>
<feature type="domain" description="BPL/LPL catalytic" evidence="7">
    <location>
        <begin position="1"/>
        <end position="170"/>
    </location>
</feature>
<dbReference type="EC" id="6.3.4.15" evidence="5"/>
<accession>A0ABT8ZGD1</accession>
<sequence>MTLLRFVAETGSTNADMLVLAEQGAPEGSWLRAGRQTGGRGRMGRAWESPAGNLHASTLVRIGPNDPLPHTLALVAANAVHALVAPLCAGQARIKWPNDVLVDGAKIAGILLERVGDAIVIGIGINVTDHPTDLDRPVTSLSAQGAADADAGALLERLAHLFAHWLAIWRAQGLEPVRAHWLLNAHPGGTPMCIVQPDGDVIEGAFDTLDRQGMLILRLANGDSRAIHAGDIILI</sequence>
<evidence type="ECO:0000256" key="3">
    <source>
        <dbReference type="ARBA" id="ARBA00022840"/>
    </source>
</evidence>
<organism evidence="8 9">
    <name type="scientific">Sphingobium cyanobacteriorum</name>
    <dbReference type="NCBI Taxonomy" id="3063954"/>
    <lineage>
        <taxon>Bacteria</taxon>
        <taxon>Pseudomonadati</taxon>
        <taxon>Pseudomonadota</taxon>
        <taxon>Alphaproteobacteria</taxon>
        <taxon>Sphingomonadales</taxon>
        <taxon>Sphingomonadaceae</taxon>
        <taxon>Sphingobium</taxon>
    </lineage>
</organism>
<keyword evidence="3" id="KW-0067">ATP-binding</keyword>
<evidence type="ECO:0000313" key="8">
    <source>
        <dbReference type="EMBL" id="MDO7833600.1"/>
    </source>
</evidence>
<dbReference type="InterPro" id="IPR003142">
    <property type="entry name" value="BPL_C"/>
</dbReference>
<name>A0ABT8ZGD1_9SPHN</name>
<dbReference type="Proteomes" id="UP001176471">
    <property type="component" value="Unassembled WGS sequence"/>
</dbReference>
<dbReference type="CDD" id="cd16442">
    <property type="entry name" value="BPL"/>
    <property type="match status" value="1"/>
</dbReference>
<keyword evidence="2" id="KW-0547">Nucleotide-binding</keyword>
<evidence type="ECO:0000256" key="6">
    <source>
        <dbReference type="ARBA" id="ARBA00047846"/>
    </source>
</evidence>
<dbReference type="PANTHER" id="PTHR12835">
    <property type="entry name" value="BIOTIN PROTEIN LIGASE"/>
    <property type="match status" value="1"/>
</dbReference>
<dbReference type="InterPro" id="IPR008988">
    <property type="entry name" value="Transcriptional_repressor_C"/>
</dbReference>
<evidence type="ECO:0000313" key="9">
    <source>
        <dbReference type="Proteomes" id="UP001176471"/>
    </source>
</evidence>
<dbReference type="EMBL" id="JAUQOM010000001">
    <property type="protein sequence ID" value="MDO7833600.1"/>
    <property type="molecule type" value="Genomic_DNA"/>
</dbReference>
<dbReference type="SUPFAM" id="SSF55681">
    <property type="entry name" value="Class II aaRS and biotin synthetases"/>
    <property type="match status" value="1"/>
</dbReference>
<dbReference type="PROSITE" id="PS51733">
    <property type="entry name" value="BPL_LPL_CATALYTIC"/>
    <property type="match status" value="1"/>
</dbReference>
<evidence type="ECO:0000256" key="2">
    <source>
        <dbReference type="ARBA" id="ARBA00022741"/>
    </source>
</evidence>
<dbReference type="SUPFAM" id="SSF50037">
    <property type="entry name" value="C-terminal domain of transcriptional repressors"/>
    <property type="match status" value="1"/>
</dbReference>
<comment type="caution">
    <text evidence="8">The sequence shown here is derived from an EMBL/GenBank/DDBJ whole genome shotgun (WGS) entry which is preliminary data.</text>
</comment>
<dbReference type="Pfam" id="PF03099">
    <property type="entry name" value="BPL_LplA_LipB"/>
    <property type="match status" value="1"/>
</dbReference>
<dbReference type="InterPro" id="IPR045864">
    <property type="entry name" value="aa-tRNA-synth_II/BPL/LPL"/>
</dbReference>
<dbReference type="InterPro" id="IPR004143">
    <property type="entry name" value="BPL_LPL_catalytic"/>
</dbReference>
<protein>
    <recommendedName>
        <fullName evidence="5">biotin--[biotin carboxyl-carrier protein] ligase</fullName>
        <ecNumber evidence="5">6.3.4.15</ecNumber>
    </recommendedName>
</protein>
<evidence type="ECO:0000256" key="4">
    <source>
        <dbReference type="ARBA" id="ARBA00023267"/>
    </source>
</evidence>
<gene>
    <name evidence="8" type="ORF">Q4610_00945</name>
</gene>
<keyword evidence="4" id="KW-0092">Biotin</keyword>
<dbReference type="Pfam" id="PF02237">
    <property type="entry name" value="BPL_C"/>
    <property type="match status" value="1"/>
</dbReference>
<evidence type="ECO:0000256" key="5">
    <source>
        <dbReference type="ARBA" id="ARBA00024227"/>
    </source>
</evidence>
<comment type="catalytic activity">
    <reaction evidence="6">
        <text>biotin + L-lysyl-[protein] + ATP = N(6)-biotinyl-L-lysyl-[protein] + AMP + diphosphate + H(+)</text>
        <dbReference type="Rhea" id="RHEA:11756"/>
        <dbReference type="Rhea" id="RHEA-COMP:9752"/>
        <dbReference type="Rhea" id="RHEA-COMP:10505"/>
        <dbReference type="ChEBI" id="CHEBI:15378"/>
        <dbReference type="ChEBI" id="CHEBI:29969"/>
        <dbReference type="ChEBI" id="CHEBI:30616"/>
        <dbReference type="ChEBI" id="CHEBI:33019"/>
        <dbReference type="ChEBI" id="CHEBI:57586"/>
        <dbReference type="ChEBI" id="CHEBI:83144"/>
        <dbReference type="ChEBI" id="CHEBI:456215"/>
        <dbReference type="EC" id="6.3.4.15"/>
    </reaction>
</comment>
<dbReference type="Gene3D" id="3.30.930.10">
    <property type="entry name" value="Bira Bifunctional Protein, Domain 2"/>
    <property type="match status" value="1"/>
</dbReference>
<evidence type="ECO:0000259" key="7">
    <source>
        <dbReference type="PROSITE" id="PS51733"/>
    </source>
</evidence>
<reference evidence="8" key="1">
    <citation type="submission" date="2023-07" db="EMBL/GenBank/DDBJ databases">
        <title>Bacterial whole genome sequence for Sphingobium sp. HBC34.</title>
        <authorList>
            <person name="Le V."/>
            <person name="Ko S.-R."/>
            <person name="Ahn C.-Y."/>
            <person name="Oh H.-M."/>
        </authorList>
    </citation>
    <scope>NUCLEOTIDE SEQUENCE</scope>
    <source>
        <strain evidence="8">HBC34</strain>
    </source>
</reference>
<dbReference type="InterPro" id="IPR004408">
    <property type="entry name" value="Biotin_CoA_COase_ligase"/>
</dbReference>
<dbReference type="Gene3D" id="2.30.30.100">
    <property type="match status" value="1"/>
</dbReference>
<evidence type="ECO:0000256" key="1">
    <source>
        <dbReference type="ARBA" id="ARBA00022598"/>
    </source>
</evidence>
<dbReference type="GO" id="GO:0004077">
    <property type="term" value="F:biotin--[biotin carboxyl-carrier protein] ligase activity"/>
    <property type="evidence" value="ECO:0007669"/>
    <property type="project" value="UniProtKB-EC"/>
</dbReference>
<dbReference type="RefSeq" id="WP_304534834.1">
    <property type="nucleotide sequence ID" value="NZ_JAUQOM010000001.1"/>
</dbReference>
<proteinExistence type="predicted"/>